<dbReference type="Proteomes" id="UP000235347">
    <property type="component" value="Unassembled WGS sequence"/>
</dbReference>
<comment type="caution">
    <text evidence="2">The sequence shown here is derived from an EMBL/GenBank/DDBJ whole genome shotgun (WGS) entry which is preliminary data.</text>
</comment>
<feature type="transmembrane region" description="Helical" evidence="1">
    <location>
        <begin position="133"/>
        <end position="152"/>
    </location>
</feature>
<feature type="transmembrane region" description="Helical" evidence="1">
    <location>
        <begin position="484"/>
        <end position="506"/>
    </location>
</feature>
<keyword evidence="1" id="KW-1133">Transmembrane helix</keyword>
<dbReference type="AlphaFoldDB" id="A0A2N7W5R4"/>
<evidence type="ECO:0000313" key="2">
    <source>
        <dbReference type="EMBL" id="PMS24733.1"/>
    </source>
</evidence>
<dbReference type="InterPro" id="IPR031566">
    <property type="entry name" value="CitMHS_2"/>
</dbReference>
<dbReference type="Pfam" id="PF16980">
    <property type="entry name" value="CitMHS_2"/>
    <property type="match status" value="1"/>
</dbReference>
<evidence type="ECO:0000313" key="3">
    <source>
        <dbReference type="Proteomes" id="UP000235347"/>
    </source>
</evidence>
<accession>A0A2N7W5R4</accession>
<protein>
    <submittedName>
        <fullName evidence="2">Sodium:proton antiporter</fullName>
    </submittedName>
</protein>
<feature type="transmembrane region" description="Helical" evidence="1">
    <location>
        <begin position="164"/>
        <end position="187"/>
    </location>
</feature>
<proteinExistence type="predicted"/>
<feature type="transmembrane region" description="Helical" evidence="1">
    <location>
        <begin position="199"/>
        <end position="222"/>
    </location>
</feature>
<feature type="transmembrane region" description="Helical" evidence="1">
    <location>
        <begin position="293"/>
        <end position="315"/>
    </location>
</feature>
<dbReference type="EMBL" id="PNYB01000009">
    <property type="protein sequence ID" value="PMS24733.1"/>
    <property type="molecule type" value="Genomic_DNA"/>
</dbReference>
<gene>
    <name evidence="2" type="ORF">C0Z19_13060</name>
</gene>
<evidence type="ECO:0000256" key="1">
    <source>
        <dbReference type="SAM" id="Phobius"/>
    </source>
</evidence>
<feature type="transmembrane region" description="Helical" evidence="1">
    <location>
        <begin position="365"/>
        <end position="395"/>
    </location>
</feature>
<name>A0A2N7W5R4_9BURK</name>
<keyword evidence="1" id="KW-0812">Transmembrane</keyword>
<feature type="transmembrane region" description="Helical" evidence="1">
    <location>
        <begin position="407"/>
        <end position="430"/>
    </location>
</feature>
<organism evidence="2 3">
    <name type="scientific">Trinickia soli</name>
    <dbReference type="NCBI Taxonomy" id="380675"/>
    <lineage>
        <taxon>Bacteria</taxon>
        <taxon>Pseudomonadati</taxon>
        <taxon>Pseudomonadota</taxon>
        <taxon>Betaproteobacteria</taxon>
        <taxon>Burkholderiales</taxon>
        <taxon>Burkholderiaceae</taxon>
        <taxon>Trinickia</taxon>
    </lineage>
</organism>
<sequence length="507" mass="54581">MRLSCAALEPRRAQLRCARSQFKRKFMIQRWAACSRKAAVIAFALTIASWASSASASTAAMPDGAALGFRWTLPFAGILFSIAVLPLVSPAFWHRHFGKIACAWAVAFLAPFAYAFGPRAAGLAFSHAIVTEYVPFIVLLTALYTIAGGICVRGNLHGSPRVNTALLALGTALASIMGTTGAAMLLIRPLLRANDNRRHVVHVFVFFIFLVANAGGSLSPLGDPPLFLGFLNGVSFFWTTRHLALPMLFICALLLTLFYLLDVYYYRRGGEERAAFDPSPDSIGVVIEGKRNFILLACVIALVLMSGLWKPGIVFDVLGAHLELQNLVRDAALLGLTVVSLAITPRTARTGNAFNWAPIEEVAKLFAAIFITIAPVVMMLRAGEGGAFAPVLHLVTDAQGRPIDAMYFWATGILSSFLDNAPTYLVFFNLSGGDAHTLMDTGATTLAAISAGAVFMGANSYIGNAPNFMVKAIVESRGVRMPGFFGYLAWAGAVLIPVFLLTTWLFF</sequence>
<keyword evidence="3" id="KW-1185">Reference proteome</keyword>
<feature type="transmembrane region" description="Helical" evidence="1">
    <location>
        <begin position="442"/>
        <end position="463"/>
    </location>
</feature>
<feature type="transmembrane region" description="Helical" evidence="1">
    <location>
        <begin position="72"/>
        <end position="93"/>
    </location>
</feature>
<reference evidence="2 3" key="1">
    <citation type="submission" date="2018-01" db="EMBL/GenBank/DDBJ databases">
        <title>Whole genome analyses suggest that Burkholderia sensu lato contains two further novel genera in the rhizoxinica-symbiotica group Mycetohabitans gen. nov., and Trinickia gen. nov.: implications for the evolution of diazotrophy and nodulation in the Burkholderiaceae.</title>
        <authorList>
            <person name="Estrada-de los Santos P."/>
            <person name="Palmer M."/>
            <person name="Chavez-Ramirez B."/>
            <person name="Beukes C."/>
            <person name="Steenkamp E.T."/>
            <person name="Hirsch A.M."/>
            <person name="Manyaka P."/>
            <person name="Maluk M."/>
            <person name="Lafos M."/>
            <person name="Crook M."/>
            <person name="Gross E."/>
            <person name="Simon M.F."/>
            <person name="Bueno dos Reis Junior F."/>
            <person name="Poole P.S."/>
            <person name="Venter S.N."/>
            <person name="James E.K."/>
        </authorList>
    </citation>
    <scope>NUCLEOTIDE SEQUENCE [LARGE SCALE GENOMIC DNA]</scope>
    <source>
        <strain evidence="2 3">GP25-8</strain>
    </source>
</reference>
<keyword evidence="1" id="KW-0472">Membrane</keyword>
<feature type="transmembrane region" description="Helical" evidence="1">
    <location>
        <begin position="243"/>
        <end position="261"/>
    </location>
</feature>